<feature type="domain" description="Transcriptional regulator TetR C-terminal Firmicutes type" evidence="1">
    <location>
        <begin position="77"/>
        <end position="169"/>
    </location>
</feature>
<dbReference type="InterPro" id="IPR009057">
    <property type="entry name" value="Homeodomain-like_sf"/>
</dbReference>
<proteinExistence type="predicted"/>
<name>A0A7R7EPU9_9FIRM</name>
<dbReference type="RefSeq" id="WP_271713352.1">
    <property type="nucleotide sequence ID" value="NZ_AP024169.1"/>
</dbReference>
<accession>A0A7R7EPU9</accession>
<dbReference type="InterPro" id="IPR039532">
    <property type="entry name" value="TetR_C_Firmicutes"/>
</dbReference>
<dbReference type="KEGG" id="ahb:bsdtb5_35920"/>
<dbReference type="AlphaFoldDB" id="A0A7R7EPU9"/>
<dbReference type="PANTHER" id="PTHR43479">
    <property type="entry name" value="ACREF/ENVCD OPERON REPRESSOR-RELATED"/>
    <property type="match status" value="1"/>
</dbReference>
<evidence type="ECO:0000313" key="2">
    <source>
        <dbReference type="EMBL" id="BCN32297.1"/>
    </source>
</evidence>
<sequence length="198" mass="23214">MKSNEKMINRFEDALTELLKIKHLSKITVTDITGQCNVTRQIFYRYFEDKFHLVAYICNNQYKENLQISNTFECNTTILNLINGIKAQKEFYQYAVQNDSDNVIYNIMYNHTVGMYRGVIQYRTGKLLSDNINFLLILYCRGGIDILIDWIRTGMQMPCEQLRDLFIEAMPDQIFELLTNIEVPVTYLLDCNPCNSTP</sequence>
<evidence type="ECO:0000313" key="3">
    <source>
        <dbReference type="Proteomes" id="UP000595897"/>
    </source>
</evidence>
<dbReference type="Gene3D" id="1.10.357.10">
    <property type="entry name" value="Tetracycline Repressor, domain 2"/>
    <property type="match status" value="1"/>
</dbReference>
<dbReference type="InterPro" id="IPR050624">
    <property type="entry name" value="HTH-type_Tx_Regulator"/>
</dbReference>
<reference evidence="2 3" key="1">
    <citation type="submission" date="2020-11" db="EMBL/GenBank/DDBJ databases">
        <title>Draft genome sequencing of a Lachnospiraceae strain isolated from anoxic soil subjected to BSD treatment.</title>
        <authorList>
            <person name="Uek A."/>
            <person name="Tonouchi A."/>
        </authorList>
    </citation>
    <scope>NUCLEOTIDE SEQUENCE [LARGE SCALE GENOMIC DNA]</scope>
    <source>
        <strain evidence="2 3">TB5</strain>
    </source>
</reference>
<dbReference type="Pfam" id="PF14278">
    <property type="entry name" value="TetR_C_8"/>
    <property type="match status" value="1"/>
</dbReference>
<gene>
    <name evidence="2" type="ORF">bsdtb5_35920</name>
</gene>
<protein>
    <submittedName>
        <fullName evidence="2">TetR family transcriptional regulator</fullName>
    </submittedName>
</protein>
<dbReference type="Proteomes" id="UP000595897">
    <property type="component" value="Chromosome"/>
</dbReference>
<dbReference type="EMBL" id="AP024169">
    <property type="protein sequence ID" value="BCN32297.1"/>
    <property type="molecule type" value="Genomic_DNA"/>
</dbReference>
<evidence type="ECO:0000259" key="1">
    <source>
        <dbReference type="Pfam" id="PF14278"/>
    </source>
</evidence>
<keyword evidence="3" id="KW-1185">Reference proteome</keyword>
<dbReference type="PANTHER" id="PTHR43479:SF7">
    <property type="entry name" value="TETR-FAMILY TRANSCRIPTIONAL REGULATOR"/>
    <property type="match status" value="1"/>
</dbReference>
<dbReference type="SUPFAM" id="SSF46689">
    <property type="entry name" value="Homeodomain-like"/>
    <property type="match status" value="1"/>
</dbReference>
<organism evidence="2 3">
    <name type="scientific">Anaeromicropila herbilytica</name>
    <dbReference type="NCBI Taxonomy" id="2785025"/>
    <lineage>
        <taxon>Bacteria</taxon>
        <taxon>Bacillati</taxon>
        <taxon>Bacillota</taxon>
        <taxon>Clostridia</taxon>
        <taxon>Lachnospirales</taxon>
        <taxon>Lachnospiraceae</taxon>
        <taxon>Anaeromicropila</taxon>
    </lineage>
</organism>